<evidence type="ECO:0000256" key="7">
    <source>
        <dbReference type="ARBA" id="ARBA00074306"/>
    </source>
</evidence>
<keyword evidence="9" id="KW-0175">Coiled coil</keyword>
<dbReference type="Gene3D" id="3.30.565.10">
    <property type="entry name" value="Histidine kinase-like ATPase, C-terminal domain"/>
    <property type="match status" value="1"/>
</dbReference>
<dbReference type="InterPro" id="IPR013655">
    <property type="entry name" value="PAS_fold_3"/>
</dbReference>
<feature type="coiled-coil region" evidence="9">
    <location>
        <begin position="779"/>
        <end position="806"/>
    </location>
</feature>
<dbReference type="AlphaFoldDB" id="A0A433VHF1"/>
<dbReference type="CDD" id="cd00156">
    <property type="entry name" value="REC"/>
    <property type="match status" value="1"/>
</dbReference>
<dbReference type="EMBL" id="RSCL01000008">
    <property type="protein sequence ID" value="RUT05509.1"/>
    <property type="molecule type" value="Genomic_DNA"/>
</dbReference>
<dbReference type="SMART" id="SM00086">
    <property type="entry name" value="PAC"/>
    <property type="match status" value="4"/>
</dbReference>
<evidence type="ECO:0000259" key="12">
    <source>
        <dbReference type="PROSITE" id="PS50112"/>
    </source>
</evidence>
<dbReference type="CDD" id="cd00082">
    <property type="entry name" value="HisKA"/>
    <property type="match status" value="1"/>
</dbReference>
<dbReference type="PANTHER" id="PTHR43547">
    <property type="entry name" value="TWO-COMPONENT HISTIDINE KINASE"/>
    <property type="match status" value="1"/>
</dbReference>
<dbReference type="RefSeq" id="WP_127081986.1">
    <property type="nucleotide sequence ID" value="NZ_RSCL01000008.1"/>
</dbReference>
<evidence type="ECO:0000259" key="13">
    <source>
        <dbReference type="PROSITE" id="PS50113"/>
    </source>
</evidence>
<dbReference type="PROSITE" id="PS50113">
    <property type="entry name" value="PAC"/>
    <property type="match status" value="4"/>
</dbReference>
<sequence>MAQLNRTVLVVDDFSPDRETYQRYLLTDSDYAYTVLEAQSGKKGLDLCQKYKIDAILLDFYLPDIDALEFIQELKGQKKYCFPPIVIITGCGNEAIIVKAIKSGAENFLVKGKTTAEDIRSAIASAIENAELQRKLKASEERFRISVENMLDCFGVFSAIRDQSGQIVDFRIDYLNAAALESNRMTRADIGDSLCKLLPSHYESGLFAEYCQVVQTGKPLIKEDLIYTDTFGGEYLTRVYELHANKLEDGIVVSWRDITQRKQSEIALLESERRFRAIFDSAFQFIGLLAPDGILLEANQTALDFGGLTRADVVNRPFWEARWWTISSETQIELQQAILRASRGEFVRYEVDVLGADDRVITIDFSLKPVRDEAGNIVLLIPQGRDITDKKKTEEQLQQSQHFIQSIAETTPGLLYVHDLIKRCNVYINRQTTELLGYTPEQIQAMGASVLPSLIHPDDLPRVAAHLQRFNTASDTDILEFEYRMQHANGEWRWLCSREILFKRTELGLPQQIVGICQDITERKNIELALVKANERFEFAASAVNCIIYDWDLQSNIVERSRGLTDLLGYTIEEAEPTFQWWSKIIHPDDYRLIHQRRDEMWTIIATQNRNCLEYRVRHKHGHYIWVQDVNYVVRDNAGNAIRIVGSSSDITQRKLAEENLRENQQLLQTIINAISAAVYVKDLQTRHLLANREFETIFNLSQSEILGKTNYELFPKEIADLLTANDHEVLKQKQAVQIEEIVVVNNQLRTYLSVKAPLIHNDGTPYAICGVSTDITERKQIEKEREELLVQAQAARSEAEAANRSKDEFIAVVSHELRSPLNSILGWAKLLQTRKFDADSTNRALLTIERNAKAQSQLIEDLLDISRMVRGNLRLNLTSVNLATTITAAVDMVNPAAQAKQIDIQSQLDDTIGQVSGDFNRLQQIIVNLLTNAIKFTPDNGQVKIELYSEPTNGIGKQAPTAVIKVTDTGIGISPDFLPYIFERFSQADNTTRRTKDGLGLGLAIVRNLVELHGGTITADSRGESLGATFTVQLPLISSPVTTSNKGASRYNGM</sequence>
<dbReference type="SUPFAM" id="SSF47384">
    <property type="entry name" value="Homodimeric domain of signal transducing histidine kinase"/>
    <property type="match status" value="1"/>
</dbReference>
<evidence type="ECO:0000259" key="10">
    <source>
        <dbReference type="PROSITE" id="PS50109"/>
    </source>
</evidence>
<protein>
    <recommendedName>
        <fullName evidence="7">Circadian input-output histidine kinase CikA</fullName>
        <ecNumber evidence="3">2.7.13.3</ecNumber>
    </recommendedName>
</protein>
<dbReference type="InterPro" id="IPR011006">
    <property type="entry name" value="CheY-like_superfamily"/>
</dbReference>
<dbReference type="Pfam" id="PF00072">
    <property type="entry name" value="Response_reg"/>
    <property type="match status" value="1"/>
</dbReference>
<keyword evidence="5" id="KW-0418">Kinase</keyword>
<comment type="similarity">
    <text evidence="2">In the N-terminal section; belongs to the phytochrome family.</text>
</comment>
<evidence type="ECO:0000256" key="1">
    <source>
        <dbReference type="ARBA" id="ARBA00000085"/>
    </source>
</evidence>
<dbReference type="SMART" id="SM00448">
    <property type="entry name" value="REC"/>
    <property type="match status" value="1"/>
</dbReference>
<feature type="domain" description="PAC" evidence="13">
    <location>
        <begin position="479"/>
        <end position="532"/>
    </location>
</feature>
<dbReference type="PROSITE" id="PS50109">
    <property type="entry name" value="HIS_KIN"/>
    <property type="match status" value="1"/>
</dbReference>
<dbReference type="InterPro" id="IPR036890">
    <property type="entry name" value="HATPase_C_sf"/>
</dbReference>
<evidence type="ECO:0000256" key="5">
    <source>
        <dbReference type="ARBA" id="ARBA00022777"/>
    </source>
</evidence>
<dbReference type="NCBIfam" id="TIGR00229">
    <property type="entry name" value="sensory_box"/>
    <property type="match status" value="4"/>
</dbReference>
<dbReference type="CDD" id="cd00130">
    <property type="entry name" value="PAS"/>
    <property type="match status" value="4"/>
</dbReference>
<dbReference type="CDD" id="cd16922">
    <property type="entry name" value="HATPase_EvgS-ArcB-TorS-like"/>
    <property type="match status" value="1"/>
</dbReference>
<dbReference type="SUPFAM" id="SSF55874">
    <property type="entry name" value="ATPase domain of HSP90 chaperone/DNA topoisomerase II/histidine kinase"/>
    <property type="match status" value="1"/>
</dbReference>
<dbReference type="Pfam" id="PF08448">
    <property type="entry name" value="PAS_4"/>
    <property type="match status" value="2"/>
</dbReference>
<feature type="domain" description="PAC" evidence="13">
    <location>
        <begin position="735"/>
        <end position="788"/>
    </location>
</feature>
<dbReference type="FunFam" id="3.30.565.10:FF:000010">
    <property type="entry name" value="Sensor histidine kinase RcsC"/>
    <property type="match status" value="1"/>
</dbReference>
<reference evidence="14" key="2">
    <citation type="journal article" date="2019" name="Genome Biol. Evol.">
        <title>Day and night: Metabolic profiles and evolutionary relationships of six axenic non-marine cyanobacteria.</title>
        <authorList>
            <person name="Will S.E."/>
            <person name="Henke P."/>
            <person name="Boedeker C."/>
            <person name="Huang S."/>
            <person name="Brinkmann H."/>
            <person name="Rohde M."/>
            <person name="Jarek M."/>
            <person name="Friedl T."/>
            <person name="Seufert S."/>
            <person name="Schumacher M."/>
            <person name="Overmann J."/>
            <person name="Neumann-Schaal M."/>
            <person name="Petersen J."/>
        </authorList>
    </citation>
    <scope>NUCLEOTIDE SEQUENCE [LARGE SCALE GENOMIC DNA]</scope>
    <source>
        <strain evidence="14">PCC 7102</strain>
    </source>
</reference>
<reference evidence="14" key="1">
    <citation type="submission" date="2018-12" db="EMBL/GenBank/DDBJ databases">
        <authorList>
            <person name="Will S."/>
            <person name="Neumann-Schaal M."/>
            <person name="Henke P."/>
        </authorList>
    </citation>
    <scope>NUCLEOTIDE SEQUENCE</scope>
    <source>
        <strain evidence="14">PCC 7102</strain>
    </source>
</reference>
<dbReference type="EC" id="2.7.13.3" evidence="3"/>
<feature type="domain" description="PAC" evidence="13">
    <location>
        <begin position="611"/>
        <end position="663"/>
    </location>
</feature>
<feature type="domain" description="PAS" evidence="12">
    <location>
        <begin position="400"/>
        <end position="474"/>
    </location>
</feature>
<dbReference type="InterPro" id="IPR005467">
    <property type="entry name" value="His_kinase_dom"/>
</dbReference>
<dbReference type="PROSITE" id="PS50110">
    <property type="entry name" value="RESPONSE_REGULATORY"/>
    <property type="match status" value="1"/>
</dbReference>
<gene>
    <name evidence="14" type="ORF">DSM106972_035160</name>
</gene>
<evidence type="ECO:0000256" key="2">
    <source>
        <dbReference type="ARBA" id="ARBA00006402"/>
    </source>
</evidence>
<evidence type="ECO:0000256" key="4">
    <source>
        <dbReference type="ARBA" id="ARBA00022553"/>
    </source>
</evidence>
<dbReference type="InterPro" id="IPR003661">
    <property type="entry name" value="HisK_dim/P_dom"/>
</dbReference>
<dbReference type="Pfam" id="PF08447">
    <property type="entry name" value="PAS_3"/>
    <property type="match status" value="2"/>
</dbReference>
<comment type="catalytic activity">
    <reaction evidence="1">
        <text>ATP + protein L-histidine = ADP + protein N-phospho-L-histidine.</text>
        <dbReference type="EC" id="2.7.13.3"/>
    </reaction>
</comment>
<evidence type="ECO:0000256" key="8">
    <source>
        <dbReference type="PROSITE-ProRule" id="PRU00169"/>
    </source>
</evidence>
<feature type="domain" description="PAS" evidence="12">
    <location>
        <begin position="533"/>
        <end position="608"/>
    </location>
</feature>
<comment type="caution">
    <text evidence="14">The sequence shown here is derived from an EMBL/GenBank/DDBJ whole genome shotgun (WGS) entry which is preliminary data.</text>
</comment>
<dbReference type="InterPro" id="IPR001610">
    <property type="entry name" value="PAC"/>
</dbReference>
<dbReference type="Proteomes" id="UP000271624">
    <property type="component" value="Unassembled WGS sequence"/>
</dbReference>
<dbReference type="Gene3D" id="3.30.450.20">
    <property type="entry name" value="PAS domain"/>
    <property type="match status" value="5"/>
</dbReference>
<feature type="domain" description="PAS" evidence="12">
    <location>
        <begin position="271"/>
        <end position="316"/>
    </location>
</feature>
<dbReference type="OrthoDB" id="9789238at2"/>
<dbReference type="InterPro" id="IPR035965">
    <property type="entry name" value="PAS-like_dom_sf"/>
</dbReference>
<dbReference type="SMART" id="SM00388">
    <property type="entry name" value="HisKA"/>
    <property type="match status" value="1"/>
</dbReference>
<keyword evidence="6" id="KW-0902">Two-component regulatory system</keyword>
<feature type="domain" description="Response regulatory" evidence="11">
    <location>
        <begin position="7"/>
        <end position="126"/>
    </location>
</feature>
<keyword evidence="4 8" id="KW-0597">Phosphoprotein</keyword>
<dbReference type="InterPro" id="IPR000700">
    <property type="entry name" value="PAS-assoc_C"/>
</dbReference>
<evidence type="ECO:0000256" key="9">
    <source>
        <dbReference type="SAM" id="Coils"/>
    </source>
</evidence>
<dbReference type="PRINTS" id="PR00344">
    <property type="entry name" value="BCTRLSENSOR"/>
</dbReference>
<evidence type="ECO:0000256" key="3">
    <source>
        <dbReference type="ARBA" id="ARBA00012438"/>
    </source>
</evidence>
<feature type="domain" description="Histidine kinase" evidence="10">
    <location>
        <begin position="813"/>
        <end position="1039"/>
    </location>
</feature>
<feature type="domain" description="PAS" evidence="12">
    <location>
        <begin position="664"/>
        <end position="734"/>
    </location>
</feature>
<dbReference type="InterPro" id="IPR000014">
    <property type="entry name" value="PAS"/>
</dbReference>
<dbReference type="SMART" id="SM00387">
    <property type="entry name" value="HATPase_c"/>
    <property type="match status" value="1"/>
</dbReference>
<dbReference type="FunFam" id="3.30.450.20:FF:000155">
    <property type="entry name" value="Sensor histidine kinase TodS"/>
    <property type="match status" value="1"/>
</dbReference>
<evidence type="ECO:0000313" key="15">
    <source>
        <dbReference type="Proteomes" id="UP000271624"/>
    </source>
</evidence>
<dbReference type="InterPro" id="IPR001789">
    <property type="entry name" value="Sig_transdc_resp-reg_receiver"/>
</dbReference>
<evidence type="ECO:0000256" key="6">
    <source>
        <dbReference type="ARBA" id="ARBA00023012"/>
    </source>
</evidence>
<dbReference type="Gene3D" id="3.40.50.2300">
    <property type="match status" value="1"/>
</dbReference>
<dbReference type="SMART" id="SM00091">
    <property type="entry name" value="PAS"/>
    <property type="match status" value="4"/>
</dbReference>
<name>A0A433VHF1_9CYAN</name>
<dbReference type="InterPro" id="IPR004358">
    <property type="entry name" value="Sig_transdc_His_kin-like_C"/>
</dbReference>
<keyword evidence="5" id="KW-0808">Transferase</keyword>
<evidence type="ECO:0000313" key="14">
    <source>
        <dbReference type="EMBL" id="RUT05509.1"/>
    </source>
</evidence>
<accession>A0A433VHF1</accession>
<feature type="modified residue" description="4-aspartylphosphate" evidence="8">
    <location>
        <position position="59"/>
    </location>
</feature>
<dbReference type="SUPFAM" id="SSF55785">
    <property type="entry name" value="PYP-like sensor domain (PAS domain)"/>
    <property type="match status" value="5"/>
</dbReference>
<dbReference type="Pfam" id="PF02518">
    <property type="entry name" value="HATPase_c"/>
    <property type="match status" value="1"/>
</dbReference>
<keyword evidence="15" id="KW-1185">Reference proteome</keyword>
<organism evidence="14 15">
    <name type="scientific">Dulcicalothrix desertica PCC 7102</name>
    <dbReference type="NCBI Taxonomy" id="232991"/>
    <lineage>
        <taxon>Bacteria</taxon>
        <taxon>Bacillati</taxon>
        <taxon>Cyanobacteriota</taxon>
        <taxon>Cyanophyceae</taxon>
        <taxon>Nostocales</taxon>
        <taxon>Calotrichaceae</taxon>
        <taxon>Dulcicalothrix</taxon>
    </lineage>
</organism>
<evidence type="ECO:0000259" key="11">
    <source>
        <dbReference type="PROSITE" id="PS50110"/>
    </source>
</evidence>
<dbReference type="SUPFAM" id="SSF52172">
    <property type="entry name" value="CheY-like"/>
    <property type="match status" value="1"/>
</dbReference>
<dbReference type="PANTHER" id="PTHR43547:SF2">
    <property type="entry name" value="HYBRID SIGNAL TRANSDUCTION HISTIDINE KINASE C"/>
    <property type="match status" value="1"/>
</dbReference>
<proteinExistence type="inferred from homology"/>
<dbReference type="GO" id="GO:0000155">
    <property type="term" value="F:phosphorelay sensor kinase activity"/>
    <property type="evidence" value="ECO:0007669"/>
    <property type="project" value="InterPro"/>
</dbReference>
<dbReference type="PROSITE" id="PS50112">
    <property type="entry name" value="PAS"/>
    <property type="match status" value="4"/>
</dbReference>
<dbReference type="Gene3D" id="1.10.287.130">
    <property type="match status" value="1"/>
</dbReference>
<dbReference type="InterPro" id="IPR036097">
    <property type="entry name" value="HisK_dim/P_sf"/>
</dbReference>
<dbReference type="InterPro" id="IPR003594">
    <property type="entry name" value="HATPase_dom"/>
</dbReference>
<feature type="domain" description="PAC" evidence="13">
    <location>
        <begin position="347"/>
        <end position="399"/>
    </location>
</feature>
<dbReference type="InterPro" id="IPR013656">
    <property type="entry name" value="PAS_4"/>
</dbReference>
<dbReference type="Pfam" id="PF00512">
    <property type="entry name" value="HisKA"/>
    <property type="match status" value="1"/>
</dbReference>